<evidence type="ECO:0000256" key="1">
    <source>
        <dbReference type="ARBA" id="ARBA00001933"/>
    </source>
</evidence>
<sequence length="384" mass="40114">MDSLIRHPDAARIAQGTHARIDLAAISANTATMVSNAGGTPVMAVVKSNAYGHGLVPSARAALAGGASRFGVAVIEEALTLRRAGITEPILAWLPIHQADYDAAIMADVELGVEAPWRLAAIAEAAERTGRRARIHLEIDTGMSRGGSTGDDWAMLVESARDTLAGGHITVTGIFSHFACSDTPGDPSIALQLKAFAEAVAYAEASGVQPELRHVSNTAAVLTLPEARYDLVRSGLALYGLNEVEALGDAGLRPAMTLRSRVNVVKRISAGTGVMYGLTYRAPTDTTVAVIPIGYADGLLRNSSKAGVELLVGGRRHPIVGVVGMEQTVLDVGQDLPSPNDEVVVFGPGDDGELTVSEFAHLLGTVPAEIVARIPASLPRIYEP</sequence>
<dbReference type="InterPro" id="IPR011079">
    <property type="entry name" value="Ala_racemase_C"/>
</dbReference>
<dbReference type="SMART" id="SM01005">
    <property type="entry name" value="Ala_racemase_C"/>
    <property type="match status" value="1"/>
</dbReference>
<dbReference type="Proteomes" id="UP000316096">
    <property type="component" value="Unassembled WGS sequence"/>
</dbReference>
<feature type="domain" description="Alanine racemase C-terminal" evidence="7">
    <location>
        <begin position="255"/>
        <end position="383"/>
    </location>
</feature>
<dbReference type="GO" id="GO:0005829">
    <property type="term" value="C:cytosol"/>
    <property type="evidence" value="ECO:0007669"/>
    <property type="project" value="TreeGrafter"/>
</dbReference>
<gene>
    <name evidence="8" type="ORF">FB559_3039</name>
</gene>
<dbReference type="EC" id="5.1.1.1" evidence="4"/>
<dbReference type="SUPFAM" id="SSF50621">
    <property type="entry name" value="Alanine racemase C-terminal domain-like"/>
    <property type="match status" value="1"/>
</dbReference>
<dbReference type="RefSeq" id="WP_141956186.1">
    <property type="nucleotide sequence ID" value="NZ_VFOZ01000001.1"/>
</dbReference>
<evidence type="ECO:0000313" key="8">
    <source>
        <dbReference type="EMBL" id="TQL97451.1"/>
    </source>
</evidence>
<dbReference type="CDD" id="cd00430">
    <property type="entry name" value="PLPDE_III_AR"/>
    <property type="match status" value="1"/>
</dbReference>
<dbReference type="GO" id="GO:0030170">
    <property type="term" value="F:pyridoxal phosphate binding"/>
    <property type="evidence" value="ECO:0007669"/>
    <property type="project" value="UniProtKB-UniRule"/>
</dbReference>
<dbReference type="GO" id="GO:0008784">
    <property type="term" value="F:alanine racemase activity"/>
    <property type="evidence" value="ECO:0007669"/>
    <property type="project" value="UniProtKB-UniRule"/>
</dbReference>
<dbReference type="InterPro" id="IPR001608">
    <property type="entry name" value="Ala_racemase_N"/>
</dbReference>
<dbReference type="InterPro" id="IPR029066">
    <property type="entry name" value="PLP-binding_barrel"/>
</dbReference>
<feature type="active site" description="Proton acceptor; specific for L-alanine" evidence="4">
    <location>
        <position position="276"/>
    </location>
</feature>
<comment type="caution">
    <text evidence="8">The sequence shown here is derived from an EMBL/GenBank/DDBJ whole genome shotgun (WGS) entry which is preliminary data.</text>
</comment>
<dbReference type="InterPro" id="IPR009006">
    <property type="entry name" value="Ala_racemase/Decarboxylase_C"/>
</dbReference>
<dbReference type="PANTHER" id="PTHR30511:SF0">
    <property type="entry name" value="ALANINE RACEMASE, CATABOLIC-RELATED"/>
    <property type="match status" value="1"/>
</dbReference>
<dbReference type="FunFam" id="3.20.20.10:FF:000002">
    <property type="entry name" value="Alanine racemase"/>
    <property type="match status" value="1"/>
</dbReference>
<evidence type="ECO:0000256" key="3">
    <source>
        <dbReference type="ARBA" id="ARBA00023235"/>
    </source>
</evidence>
<comment type="function">
    <text evidence="4">Catalyzes the interconversion of L-alanine and D-alanine. May also act on other amino acids.</text>
</comment>
<comment type="pathway">
    <text evidence="4">Amino-acid biosynthesis; D-alanine biosynthesis; D-alanine from L-alanine: step 1/1.</text>
</comment>
<evidence type="ECO:0000256" key="6">
    <source>
        <dbReference type="PIRSR" id="PIRSR600821-52"/>
    </source>
</evidence>
<dbReference type="EMBL" id="VFOZ01000001">
    <property type="protein sequence ID" value="TQL97451.1"/>
    <property type="molecule type" value="Genomic_DNA"/>
</dbReference>
<dbReference type="Pfam" id="PF01168">
    <property type="entry name" value="Ala_racemase_N"/>
    <property type="match status" value="1"/>
</dbReference>
<evidence type="ECO:0000256" key="5">
    <source>
        <dbReference type="PIRSR" id="PIRSR600821-50"/>
    </source>
</evidence>
<dbReference type="Gene3D" id="3.20.20.10">
    <property type="entry name" value="Alanine racemase"/>
    <property type="match status" value="1"/>
</dbReference>
<evidence type="ECO:0000256" key="4">
    <source>
        <dbReference type="HAMAP-Rule" id="MF_01201"/>
    </source>
</evidence>
<evidence type="ECO:0000313" key="9">
    <source>
        <dbReference type="Proteomes" id="UP000316096"/>
    </source>
</evidence>
<organism evidence="8 9">
    <name type="scientific">Actinoallomurus bryophytorum</name>
    <dbReference type="NCBI Taxonomy" id="1490222"/>
    <lineage>
        <taxon>Bacteria</taxon>
        <taxon>Bacillati</taxon>
        <taxon>Actinomycetota</taxon>
        <taxon>Actinomycetes</taxon>
        <taxon>Streptosporangiales</taxon>
        <taxon>Thermomonosporaceae</taxon>
        <taxon>Actinoallomurus</taxon>
    </lineage>
</organism>
<dbReference type="HAMAP" id="MF_01201">
    <property type="entry name" value="Ala_racemase"/>
    <property type="match status" value="1"/>
</dbReference>
<comment type="similarity">
    <text evidence="4">Belongs to the alanine racemase family.</text>
</comment>
<evidence type="ECO:0000256" key="2">
    <source>
        <dbReference type="ARBA" id="ARBA00022898"/>
    </source>
</evidence>
<dbReference type="Pfam" id="PF00842">
    <property type="entry name" value="Ala_racemase_C"/>
    <property type="match status" value="1"/>
</dbReference>
<keyword evidence="9" id="KW-1185">Reference proteome</keyword>
<evidence type="ECO:0000259" key="7">
    <source>
        <dbReference type="SMART" id="SM01005"/>
    </source>
</evidence>
<dbReference type="InterPro" id="IPR020622">
    <property type="entry name" value="Ala_racemase_pyridoxalP-BS"/>
</dbReference>
<feature type="modified residue" description="N6-(pyridoxal phosphate)lysine" evidence="4 5">
    <location>
        <position position="47"/>
    </location>
</feature>
<dbReference type="NCBIfam" id="TIGR00492">
    <property type="entry name" value="alr"/>
    <property type="match status" value="1"/>
</dbReference>
<dbReference type="GO" id="GO:0009252">
    <property type="term" value="P:peptidoglycan biosynthetic process"/>
    <property type="evidence" value="ECO:0007669"/>
    <property type="project" value="TreeGrafter"/>
</dbReference>
<keyword evidence="3 4" id="KW-0413">Isomerase</keyword>
<feature type="binding site" evidence="4 6">
    <location>
        <position position="325"/>
    </location>
    <ligand>
        <name>substrate</name>
    </ligand>
</feature>
<comment type="cofactor">
    <cofactor evidence="1 4 5">
        <name>pyridoxal 5'-phosphate</name>
        <dbReference type="ChEBI" id="CHEBI:597326"/>
    </cofactor>
</comment>
<dbReference type="OrthoDB" id="9813814at2"/>
<dbReference type="GO" id="GO:0030632">
    <property type="term" value="P:D-alanine biosynthetic process"/>
    <property type="evidence" value="ECO:0007669"/>
    <property type="project" value="UniProtKB-UniRule"/>
</dbReference>
<dbReference type="PANTHER" id="PTHR30511">
    <property type="entry name" value="ALANINE RACEMASE"/>
    <property type="match status" value="1"/>
</dbReference>
<dbReference type="PRINTS" id="PR00992">
    <property type="entry name" value="ALARACEMASE"/>
</dbReference>
<dbReference type="Gene3D" id="2.40.37.10">
    <property type="entry name" value="Lyase, Ornithine Decarboxylase, Chain A, domain 1"/>
    <property type="match status" value="1"/>
</dbReference>
<accession>A0A543CK21</accession>
<dbReference type="SUPFAM" id="SSF51419">
    <property type="entry name" value="PLP-binding barrel"/>
    <property type="match status" value="1"/>
</dbReference>
<dbReference type="AlphaFoldDB" id="A0A543CK21"/>
<keyword evidence="2 4" id="KW-0663">Pyridoxal phosphate</keyword>
<dbReference type="InterPro" id="IPR000821">
    <property type="entry name" value="Ala_racemase"/>
</dbReference>
<feature type="active site" description="Proton acceptor; specific for D-alanine" evidence="4">
    <location>
        <position position="47"/>
    </location>
</feature>
<name>A0A543CK21_9ACTN</name>
<dbReference type="PROSITE" id="PS00395">
    <property type="entry name" value="ALANINE_RACEMASE"/>
    <property type="match status" value="1"/>
</dbReference>
<comment type="catalytic activity">
    <reaction evidence="4">
        <text>L-alanine = D-alanine</text>
        <dbReference type="Rhea" id="RHEA:20249"/>
        <dbReference type="ChEBI" id="CHEBI:57416"/>
        <dbReference type="ChEBI" id="CHEBI:57972"/>
        <dbReference type="EC" id="5.1.1.1"/>
    </reaction>
</comment>
<reference evidence="8 9" key="1">
    <citation type="submission" date="2019-06" db="EMBL/GenBank/DDBJ databases">
        <title>Sequencing the genomes of 1000 actinobacteria strains.</title>
        <authorList>
            <person name="Klenk H.-P."/>
        </authorList>
    </citation>
    <scope>NUCLEOTIDE SEQUENCE [LARGE SCALE GENOMIC DNA]</scope>
    <source>
        <strain evidence="8 9">DSM 102200</strain>
    </source>
</reference>
<feature type="binding site" evidence="4 6">
    <location>
        <position position="145"/>
    </location>
    <ligand>
        <name>substrate</name>
    </ligand>
</feature>
<proteinExistence type="inferred from homology"/>
<protein>
    <recommendedName>
        <fullName evidence="4">Alanine racemase</fullName>
        <ecNumber evidence="4">5.1.1.1</ecNumber>
    </recommendedName>
</protein>
<dbReference type="UniPathway" id="UPA00042">
    <property type="reaction ID" value="UER00497"/>
</dbReference>